<dbReference type="InterPro" id="IPR029045">
    <property type="entry name" value="ClpP/crotonase-like_dom_sf"/>
</dbReference>
<dbReference type="OrthoDB" id="1737613at2759"/>
<evidence type="ECO:0000256" key="2">
    <source>
        <dbReference type="ARBA" id="ARBA00011915"/>
    </source>
</evidence>
<organism evidence="5 6">
    <name type="scientific">Tulasnella calospora MUT 4182</name>
    <dbReference type="NCBI Taxonomy" id="1051891"/>
    <lineage>
        <taxon>Eukaryota</taxon>
        <taxon>Fungi</taxon>
        <taxon>Dikarya</taxon>
        <taxon>Basidiomycota</taxon>
        <taxon>Agaricomycotina</taxon>
        <taxon>Agaricomycetes</taxon>
        <taxon>Cantharellales</taxon>
        <taxon>Tulasnellaceae</taxon>
        <taxon>Tulasnella</taxon>
    </lineage>
</organism>
<evidence type="ECO:0000313" key="5">
    <source>
        <dbReference type="EMBL" id="KIO34312.1"/>
    </source>
</evidence>
<dbReference type="GO" id="GO:0005739">
    <property type="term" value="C:mitochondrion"/>
    <property type="evidence" value="ECO:0007669"/>
    <property type="project" value="TreeGrafter"/>
</dbReference>
<dbReference type="SUPFAM" id="SSF52096">
    <property type="entry name" value="ClpP/crotonase"/>
    <property type="match status" value="1"/>
</dbReference>
<dbReference type="AlphaFoldDB" id="A0A0C3MKS4"/>
<sequence>MLELLKSKIEEWEQSPRCHVIIGTGNGRAFCAGGDVKTIVQNLQKGNPETGIRFFKEEFELDYALARLKTPYIAILDGVTMGGGVGLSINAMFRVATENTVFAMPETKIGYSPDVGASFFLPRLDGALGTYLGLTGESLRGREVFESGIATHYVASHRIPALLERLNNLDKPTPEMINDALEEFHSERLSDEPRSTVAGSRRKAVDMAFSGSSVEDIMGALSELANQHDHPESGWAKETLETLELRSPTSIFVAFEALREGKQQTLGQALSTELGIATAYCTGASPDFVTGVKALLIDKAQGRPEWAPNKIGDLSPSNVLSKFFSRDSPFLRKVPETSFTDPESLSFPTEPMKFSLPSEEEIGRLVRGEHPSSSSTAFSLEELLQKAQELWGKQGVEAKIKDVVSRRCEVVPKSGMQEAHVLWIH</sequence>
<feature type="domain" description="Enoyl-CoA hydratase/isomerase" evidence="4">
    <location>
        <begin position="1"/>
        <end position="321"/>
    </location>
</feature>
<evidence type="ECO:0000256" key="1">
    <source>
        <dbReference type="ARBA" id="ARBA00001709"/>
    </source>
</evidence>
<dbReference type="EMBL" id="KN822943">
    <property type="protein sequence ID" value="KIO34312.1"/>
    <property type="molecule type" value="Genomic_DNA"/>
</dbReference>
<dbReference type="EC" id="3.1.2.4" evidence="2"/>
<dbReference type="InterPro" id="IPR032259">
    <property type="entry name" value="HIBYL-CoA-H"/>
</dbReference>
<keyword evidence="3" id="KW-0378">Hydrolase</keyword>
<dbReference type="GO" id="GO:0006574">
    <property type="term" value="P:L-valine catabolic process"/>
    <property type="evidence" value="ECO:0007669"/>
    <property type="project" value="TreeGrafter"/>
</dbReference>
<dbReference type="PANTHER" id="PTHR43176">
    <property type="entry name" value="3-HYDROXYISOBUTYRYL-COA HYDROLASE-RELATED"/>
    <property type="match status" value="1"/>
</dbReference>
<dbReference type="GO" id="GO:0003860">
    <property type="term" value="F:3-hydroxyisobutyryl-CoA hydrolase activity"/>
    <property type="evidence" value="ECO:0007669"/>
    <property type="project" value="UniProtKB-EC"/>
</dbReference>
<reference evidence="5 6" key="1">
    <citation type="submission" date="2014-04" db="EMBL/GenBank/DDBJ databases">
        <authorList>
            <consortium name="DOE Joint Genome Institute"/>
            <person name="Kuo A."/>
            <person name="Girlanda M."/>
            <person name="Perotto S."/>
            <person name="Kohler A."/>
            <person name="Nagy L.G."/>
            <person name="Floudas D."/>
            <person name="Copeland A."/>
            <person name="Barry K.W."/>
            <person name="Cichocki N."/>
            <person name="Veneault-Fourrey C."/>
            <person name="LaButti K."/>
            <person name="Lindquist E.A."/>
            <person name="Lipzen A."/>
            <person name="Lundell T."/>
            <person name="Morin E."/>
            <person name="Murat C."/>
            <person name="Sun H."/>
            <person name="Tunlid A."/>
            <person name="Henrissat B."/>
            <person name="Grigoriev I.V."/>
            <person name="Hibbett D.S."/>
            <person name="Martin F."/>
            <person name="Nordberg H.P."/>
            <person name="Cantor M.N."/>
            <person name="Hua S.X."/>
        </authorList>
    </citation>
    <scope>NUCLEOTIDE SEQUENCE [LARGE SCALE GENOMIC DNA]</scope>
    <source>
        <strain evidence="5 6">MUT 4182</strain>
    </source>
</reference>
<evidence type="ECO:0000259" key="4">
    <source>
        <dbReference type="Pfam" id="PF16113"/>
    </source>
</evidence>
<keyword evidence="6" id="KW-1185">Reference proteome</keyword>
<dbReference type="STRING" id="1051891.A0A0C3MKS4"/>
<protein>
    <recommendedName>
        <fullName evidence="2">3-hydroxyisobutyryl-CoA hydrolase</fullName>
        <ecNumber evidence="2">3.1.2.4</ecNumber>
    </recommendedName>
</protein>
<dbReference type="Proteomes" id="UP000054248">
    <property type="component" value="Unassembled WGS sequence"/>
</dbReference>
<gene>
    <name evidence="5" type="ORF">M407DRAFT_240641</name>
</gene>
<dbReference type="Pfam" id="PF16113">
    <property type="entry name" value="ECH_2"/>
    <property type="match status" value="1"/>
</dbReference>
<dbReference type="CDD" id="cd06558">
    <property type="entry name" value="crotonase-like"/>
    <property type="match status" value="1"/>
</dbReference>
<evidence type="ECO:0000313" key="6">
    <source>
        <dbReference type="Proteomes" id="UP000054248"/>
    </source>
</evidence>
<dbReference type="Gene3D" id="3.90.226.10">
    <property type="entry name" value="2-enoyl-CoA Hydratase, Chain A, domain 1"/>
    <property type="match status" value="1"/>
</dbReference>
<comment type="catalytic activity">
    <reaction evidence="1">
        <text>3-hydroxy-2-methylpropanoyl-CoA + H2O = 3-hydroxy-2-methylpropanoate + CoA + H(+)</text>
        <dbReference type="Rhea" id="RHEA:20888"/>
        <dbReference type="ChEBI" id="CHEBI:11805"/>
        <dbReference type="ChEBI" id="CHEBI:15377"/>
        <dbReference type="ChEBI" id="CHEBI:15378"/>
        <dbReference type="ChEBI" id="CHEBI:57287"/>
        <dbReference type="ChEBI" id="CHEBI:57340"/>
        <dbReference type="EC" id="3.1.2.4"/>
    </reaction>
</comment>
<dbReference type="HOGENOM" id="CLU_009834_22_0_1"/>
<evidence type="ECO:0000256" key="3">
    <source>
        <dbReference type="ARBA" id="ARBA00022801"/>
    </source>
</evidence>
<proteinExistence type="predicted"/>
<reference evidence="6" key="2">
    <citation type="submission" date="2015-01" db="EMBL/GenBank/DDBJ databases">
        <title>Evolutionary Origins and Diversification of the Mycorrhizal Mutualists.</title>
        <authorList>
            <consortium name="DOE Joint Genome Institute"/>
            <consortium name="Mycorrhizal Genomics Consortium"/>
            <person name="Kohler A."/>
            <person name="Kuo A."/>
            <person name="Nagy L.G."/>
            <person name="Floudas D."/>
            <person name="Copeland A."/>
            <person name="Barry K.W."/>
            <person name="Cichocki N."/>
            <person name="Veneault-Fourrey C."/>
            <person name="LaButti K."/>
            <person name="Lindquist E.A."/>
            <person name="Lipzen A."/>
            <person name="Lundell T."/>
            <person name="Morin E."/>
            <person name="Murat C."/>
            <person name="Riley R."/>
            <person name="Ohm R."/>
            <person name="Sun H."/>
            <person name="Tunlid A."/>
            <person name="Henrissat B."/>
            <person name="Grigoriev I.V."/>
            <person name="Hibbett D.S."/>
            <person name="Martin F."/>
        </authorList>
    </citation>
    <scope>NUCLEOTIDE SEQUENCE [LARGE SCALE GENOMIC DNA]</scope>
    <source>
        <strain evidence="6">MUT 4182</strain>
    </source>
</reference>
<accession>A0A0C3MKS4</accession>
<dbReference type="InterPro" id="IPR045004">
    <property type="entry name" value="ECH_dom"/>
</dbReference>
<dbReference type="NCBIfam" id="NF004127">
    <property type="entry name" value="PRK05617.1"/>
    <property type="match status" value="1"/>
</dbReference>
<name>A0A0C3MKS4_9AGAM</name>
<dbReference type="PANTHER" id="PTHR43176:SF3">
    <property type="entry name" value="3-HYDROXYISOBUTYRYL-COA HYDROLASE, MITOCHONDRIAL"/>
    <property type="match status" value="1"/>
</dbReference>